<reference evidence="1 2" key="1">
    <citation type="submission" date="2020-08" db="EMBL/GenBank/DDBJ databases">
        <title>Sequencing the genomes of 1000 actinobacteria strains.</title>
        <authorList>
            <person name="Klenk H.-P."/>
        </authorList>
    </citation>
    <scope>NUCLEOTIDE SEQUENCE [LARGE SCALE GENOMIC DNA]</scope>
    <source>
        <strain evidence="1 2">DSM 45823</strain>
    </source>
</reference>
<comment type="caution">
    <text evidence="1">The sequence shown here is derived from an EMBL/GenBank/DDBJ whole genome shotgun (WGS) entry which is preliminary data.</text>
</comment>
<protein>
    <recommendedName>
        <fullName evidence="3">Prenyltransferase</fullName>
    </recommendedName>
</protein>
<name>A0A7W3RB69_9ACTN</name>
<sequence>MKTLTADRLDAAERFLWLNARPLERRRFQHLFKGGAAAAVVDALRPYQNPDGGYGNALEPDLRGDASQPVPAQHALEILHEAGADDDPAVDRLCDHLTTITTPDGGVPFVLPTVRQTPHAPWWQTPDDPPGSLVPTATLAGQLHRIGHDHPWPARATDFCWNAIDDLTDVTPYVAYAVLTFLEHVPDRDRADAAFERLRKPLLDCVALDPHAPGEAHFPLDYAPTPHCLARRLFDDALIERHLDALVDAQDDDGGWHVNFPIWTPITGHEWRGHTTVERLITLRAYGRLG</sequence>
<proteinExistence type="predicted"/>
<evidence type="ECO:0000313" key="1">
    <source>
        <dbReference type="EMBL" id="MBA9006434.1"/>
    </source>
</evidence>
<keyword evidence="2" id="KW-1185">Reference proteome</keyword>
<dbReference type="Gene3D" id="1.50.10.20">
    <property type="match status" value="1"/>
</dbReference>
<dbReference type="InterPro" id="IPR008930">
    <property type="entry name" value="Terpenoid_cyclase/PrenylTrfase"/>
</dbReference>
<dbReference type="AlphaFoldDB" id="A0A7W3RB69"/>
<dbReference type="Proteomes" id="UP000539313">
    <property type="component" value="Unassembled WGS sequence"/>
</dbReference>
<evidence type="ECO:0008006" key="3">
    <source>
        <dbReference type="Google" id="ProtNLM"/>
    </source>
</evidence>
<dbReference type="EMBL" id="JACJII010000001">
    <property type="protein sequence ID" value="MBA9006434.1"/>
    <property type="molecule type" value="Genomic_DNA"/>
</dbReference>
<organism evidence="1 2">
    <name type="scientific">Thermomonospora cellulosilytica</name>
    <dbReference type="NCBI Taxonomy" id="1411118"/>
    <lineage>
        <taxon>Bacteria</taxon>
        <taxon>Bacillati</taxon>
        <taxon>Actinomycetota</taxon>
        <taxon>Actinomycetes</taxon>
        <taxon>Streptosporangiales</taxon>
        <taxon>Thermomonosporaceae</taxon>
        <taxon>Thermomonospora</taxon>
    </lineage>
</organism>
<accession>A0A7W3RB69</accession>
<gene>
    <name evidence="1" type="ORF">HNR21_005316</name>
</gene>
<dbReference type="RefSeq" id="WP_182707351.1">
    <property type="nucleotide sequence ID" value="NZ_JACJII010000001.1"/>
</dbReference>
<dbReference type="SUPFAM" id="SSF48239">
    <property type="entry name" value="Terpenoid cyclases/Protein prenyltransferases"/>
    <property type="match status" value="1"/>
</dbReference>
<evidence type="ECO:0000313" key="2">
    <source>
        <dbReference type="Proteomes" id="UP000539313"/>
    </source>
</evidence>